<dbReference type="PANTHER" id="PTHR33693:SF1">
    <property type="entry name" value="TYPE-4 URACIL-DNA GLYCOSYLASE"/>
    <property type="match status" value="1"/>
</dbReference>
<evidence type="ECO:0000313" key="14">
    <source>
        <dbReference type="EMBL" id="RVT85081.1"/>
    </source>
</evidence>
<proteinExistence type="inferred from homology"/>
<evidence type="ECO:0000256" key="8">
    <source>
        <dbReference type="ARBA" id="ARBA00022801"/>
    </source>
</evidence>
<dbReference type="NCBIfam" id="TIGR00758">
    <property type="entry name" value="UDG_fam4"/>
    <property type="match status" value="1"/>
</dbReference>
<keyword evidence="6" id="KW-0479">Metal-binding</keyword>
<dbReference type="Pfam" id="PF03167">
    <property type="entry name" value="UDG"/>
    <property type="match status" value="1"/>
</dbReference>
<evidence type="ECO:0000256" key="2">
    <source>
        <dbReference type="ARBA" id="ARBA00006521"/>
    </source>
</evidence>
<feature type="compositionally biased region" description="Low complexity" evidence="12">
    <location>
        <begin position="1"/>
        <end position="32"/>
    </location>
</feature>
<dbReference type="Gene3D" id="3.40.470.10">
    <property type="entry name" value="Uracil-DNA glycosylase-like domain"/>
    <property type="match status" value="1"/>
</dbReference>
<keyword evidence="15" id="KW-1185">Reference proteome</keyword>
<feature type="region of interest" description="Disordered" evidence="12">
    <location>
        <begin position="1"/>
        <end position="51"/>
    </location>
</feature>
<keyword evidence="9" id="KW-0408">Iron</keyword>
<comment type="caution">
    <text evidence="14">The sequence shown here is derived from an EMBL/GenBank/DDBJ whole genome shotgun (WGS) entry which is preliminary data.</text>
</comment>
<feature type="domain" description="Uracil-DNA glycosylase-like" evidence="13">
    <location>
        <begin position="91"/>
        <end position="244"/>
    </location>
</feature>
<dbReference type="CDD" id="cd10030">
    <property type="entry name" value="UDG-F4_TTUDGA_SPO1dp_like"/>
    <property type="match status" value="1"/>
</dbReference>
<dbReference type="InterPro" id="IPR005122">
    <property type="entry name" value="Uracil-DNA_glycosylase-like"/>
</dbReference>
<comment type="catalytic activity">
    <reaction evidence="1">
        <text>Hydrolyzes single-stranded DNA or mismatched double-stranded DNA and polynucleotides, releasing free uracil.</text>
        <dbReference type="EC" id="3.2.2.27"/>
    </reaction>
</comment>
<comment type="similarity">
    <text evidence="2">Belongs to the uracil-DNA glycosylase (UDG) superfamily. Type 4 (UDGa) family.</text>
</comment>
<dbReference type="InterPro" id="IPR036895">
    <property type="entry name" value="Uracil-DNA_glycosylase-like_sf"/>
</dbReference>
<dbReference type="GO" id="GO:0004844">
    <property type="term" value="F:uracil DNA N-glycosylase activity"/>
    <property type="evidence" value="ECO:0007669"/>
    <property type="project" value="UniProtKB-EC"/>
</dbReference>
<feature type="compositionally biased region" description="Pro residues" evidence="12">
    <location>
        <begin position="33"/>
        <end position="50"/>
    </location>
</feature>
<gene>
    <name evidence="14" type="ORF">EOD73_11370</name>
</gene>
<dbReference type="GO" id="GO:0046872">
    <property type="term" value="F:metal ion binding"/>
    <property type="evidence" value="ECO:0007669"/>
    <property type="project" value="UniProtKB-KW"/>
</dbReference>
<protein>
    <recommendedName>
        <fullName evidence="4">Type-4 uracil-DNA glycosylase</fullName>
        <ecNumber evidence="3">3.2.2.27</ecNumber>
    </recommendedName>
</protein>
<dbReference type="Proteomes" id="UP000288587">
    <property type="component" value="Unassembled WGS sequence"/>
</dbReference>
<dbReference type="InterPro" id="IPR051536">
    <property type="entry name" value="UDG_Type-4/5"/>
</dbReference>
<dbReference type="EMBL" id="SACM01000003">
    <property type="protein sequence ID" value="RVT85081.1"/>
    <property type="molecule type" value="Genomic_DNA"/>
</dbReference>
<evidence type="ECO:0000256" key="7">
    <source>
        <dbReference type="ARBA" id="ARBA00022763"/>
    </source>
</evidence>
<dbReference type="InterPro" id="IPR005273">
    <property type="entry name" value="Ura-DNA_glyco_family4"/>
</dbReference>
<evidence type="ECO:0000259" key="13">
    <source>
        <dbReference type="SMART" id="SM00986"/>
    </source>
</evidence>
<accession>A0A437LI92</accession>
<sequence>MPDALVPSPAVTTAAPAPAGVPRRAAPEAATPTAPPPVLAHAPALPPAPAPAVERASAPVVPLALDAPALVQAIRDCRACALCEGRQQTVPGVGAMPAGWMVVGEAPGEQEDRQGEPFVGPAGQLLDAMLAAMNLHRAAPEPARQVFIANTVKCRPPRNRNPEPAEMAACQPFLLRQIELVNPKLVLLFGRMAAQSLLGTDEALGKLRGRVHRLADGRPAIVTYHPSYLLRQPQDKLKAWEDLCLAMDTFDALP</sequence>
<evidence type="ECO:0000256" key="5">
    <source>
        <dbReference type="ARBA" id="ARBA00022485"/>
    </source>
</evidence>
<name>A0A437LI92_9BURK</name>
<evidence type="ECO:0000256" key="11">
    <source>
        <dbReference type="ARBA" id="ARBA00023204"/>
    </source>
</evidence>
<keyword evidence="5" id="KW-0004">4Fe-4S</keyword>
<dbReference type="GO" id="GO:0051539">
    <property type="term" value="F:4 iron, 4 sulfur cluster binding"/>
    <property type="evidence" value="ECO:0007669"/>
    <property type="project" value="UniProtKB-KW"/>
</dbReference>
<dbReference type="SUPFAM" id="SSF52141">
    <property type="entry name" value="Uracil-DNA glycosylase-like"/>
    <property type="match status" value="1"/>
</dbReference>
<evidence type="ECO:0000256" key="9">
    <source>
        <dbReference type="ARBA" id="ARBA00023004"/>
    </source>
</evidence>
<dbReference type="SMART" id="SM00986">
    <property type="entry name" value="UDG"/>
    <property type="match status" value="1"/>
</dbReference>
<dbReference type="OrthoDB" id="5290748at2"/>
<evidence type="ECO:0000256" key="4">
    <source>
        <dbReference type="ARBA" id="ARBA00019403"/>
    </source>
</evidence>
<keyword evidence="11" id="KW-0234">DNA repair</keyword>
<organism evidence="14 15">
    <name type="scientific">Inhella crocodyli</name>
    <dbReference type="NCBI Taxonomy" id="2499851"/>
    <lineage>
        <taxon>Bacteria</taxon>
        <taxon>Pseudomonadati</taxon>
        <taxon>Pseudomonadota</taxon>
        <taxon>Betaproteobacteria</taxon>
        <taxon>Burkholderiales</taxon>
        <taxon>Sphaerotilaceae</taxon>
        <taxon>Inhella</taxon>
    </lineage>
</organism>
<dbReference type="PANTHER" id="PTHR33693">
    <property type="entry name" value="TYPE-5 URACIL-DNA GLYCOSYLASE"/>
    <property type="match status" value="1"/>
</dbReference>
<keyword evidence="7" id="KW-0227">DNA damage</keyword>
<evidence type="ECO:0000256" key="3">
    <source>
        <dbReference type="ARBA" id="ARBA00012030"/>
    </source>
</evidence>
<dbReference type="AlphaFoldDB" id="A0A437LI92"/>
<evidence type="ECO:0000256" key="1">
    <source>
        <dbReference type="ARBA" id="ARBA00001400"/>
    </source>
</evidence>
<reference evidence="14 15" key="1">
    <citation type="submission" date="2019-01" db="EMBL/GenBank/DDBJ databases">
        <authorList>
            <person name="Chen W.-M."/>
        </authorList>
    </citation>
    <scope>NUCLEOTIDE SEQUENCE [LARGE SCALE GENOMIC DNA]</scope>
    <source>
        <strain evidence="14 15">CCP-18</strain>
    </source>
</reference>
<keyword evidence="8" id="KW-0378">Hydrolase</keyword>
<dbReference type="EC" id="3.2.2.27" evidence="3"/>
<evidence type="ECO:0000256" key="6">
    <source>
        <dbReference type="ARBA" id="ARBA00022723"/>
    </source>
</evidence>
<dbReference type="GO" id="GO:0006281">
    <property type="term" value="P:DNA repair"/>
    <property type="evidence" value="ECO:0007669"/>
    <property type="project" value="UniProtKB-KW"/>
</dbReference>
<dbReference type="SMART" id="SM00987">
    <property type="entry name" value="UreE_C"/>
    <property type="match status" value="1"/>
</dbReference>
<evidence type="ECO:0000313" key="15">
    <source>
        <dbReference type="Proteomes" id="UP000288587"/>
    </source>
</evidence>
<evidence type="ECO:0000256" key="12">
    <source>
        <dbReference type="SAM" id="MobiDB-lite"/>
    </source>
</evidence>
<evidence type="ECO:0000256" key="10">
    <source>
        <dbReference type="ARBA" id="ARBA00023014"/>
    </source>
</evidence>
<keyword evidence="10" id="KW-0411">Iron-sulfur</keyword>